<dbReference type="Proteomes" id="UP000651208">
    <property type="component" value="Unassembled WGS sequence"/>
</dbReference>
<sequence>MEYISLLSAMSSSSFEFGISGYTLLSSLISLANKSLAQLIPFILLETTVFVVGSFIVCPYLGTNIAGAFSKSYPGINLLINPQEFLITLPYLKFIPNDKNLGFTLNSLCNIEQTALLAET</sequence>
<dbReference type="RefSeq" id="WP_187755332.1">
    <property type="nucleotide sequence ID" value="NZ_JABURY010000015.1"/>
</dbReference>
<keyword evidence="1" id="KW-1133">Transmembrane helix</keyword>
<organism evidence="2 3">
    <name type="scientific">Frischella japonica</name>
    <dbReference type="NCBI Taxonomy" id="2741544"/>
    <lineage>
        <taxon>Bacteria</taxon>
        <taxon>Pseudomonadati</taxon>
        <taxon>Pseudomonadota</taxon>
        <taxon>Gammaproteobacteria</taxon>
        <taxon>Orbales</taxon>
        <taxon>Orbaceae</taxon>
        <taxon>Frischella</taxon>
    </lineage>
</organism>
<protein>
    <submittedName>
        <fullName evidence="2">Uncharacterized protein</fullName>
    </submittedName>
</protein>
<evidence type="ECO:0000313" key="3">
    <source>
        <dbReference type="Proteomes" id="UP000651208"/>
    </source>
</evidence>
<evidence type="ECO:0000313" key="2">
    <source>
        <dbReference type="EMBL" id="MBC9130885.1"/>
    </source>
</evidence>
<name>A0ABR7QXF4_9GAMM</name>
<gene>
    <name evidence="2" type="ORF">FcAc13_06130</name>
</gene>
<keyword evidence="3" id="KW-1185">Reference proteome</keyword>
<proteinExistence type="predicted"/>
<reference evidence="2 3" key="1">
    <citation type="submission" date="2020-06" db="EMBL/GenBank/DDBJ databases">
        <title>Frischella cerana isolated from Apis cerana gut homogenate.</title>
        <authorList>
            <person name="Wolter L.A."/>
            <person name="Suenami S."/>
            <person name="Miyazaki R."/>
        </authorList>
    </citation>
    <scope>NUCLEOTIDE SEQUENCE [LARGE SCALE GENOMIC DNA]</scope>
    <source>
        <strain evidence="2 3">Ac13</strain>
    </source>
</reference>
<feature type="transmembrane region" description="Helical" evidence="1">
    <location>
        <begin position="12"/>
        <end position="32"/>
    </location>
</feature>
<keyword evidence="1" id="KW-0812">Transmembrane</keyword>
<dbReference type="EMBL" id="JABURY010000015">
    <property type="protein sequence ID" value="MBC9130885.1"/>
    <property type="molecule type" value="Genomic_DNA"/>
</dbReference>
<feature type="transmembrane region" description="Helical" evidence="1">
    <location>
        <begin position="39"/>
        <end position="62"/>
    </location>
</feature>
<accession>A0ABR7QXF4</accession>
<keyword evidence="1" id="KW-0472">Membrane</keyword>
<comment type="caution">
    <text evidence="2">The sequence shown here is derived from an EMBL/GenBank/DDBJ whole genome shotgun (WGS) entry which is preliminary data.</text>
</comment>
<evidence type="ECO:0000256" key="1">
    <source>
        <dbReference type="SAM" id="Phobius"/>
    </source>
</evidence>